<keyword evidence="3" id="KW-1185">Reference proteome</keyword>
<organism evidence="2 3">
    <name type="scientific">Gambusia affinis</name>
    <name type="common">Western mosquitofish</name>
    <name type="synonym">Heterandria affinis</name>
    <dbReference type="NCBI Taxonomy" id="33528"/>
    <lineage>
        <taxon>Eukaryota</taxon>
        <taxon>Metazoa</taxon>
        <taxon>Chordata</taxon>
        <taxon>Craniata</taxon>
        <taxon>Vertebrata</taxon>
        <taxon>Euteleostomi</taxon>
        <taxon>Actinopterygii</taxon>
        <taxon>Neopterygii</taxon>
        <taxon>Teleostei</taxon>
        <taxon>Neoteleostei</taxon>
        <taxon>Acanthomorphata</taxon>
        <taxon>Ovalentaria</taxon>
        <taxon>Atherinomorphae</taxon>
        <taxon>Cyprinodontiformes</taxon>
        <taxon>Poeciliidae</taxon>
        <taxon>Poeciliinae</taxon>
        <taxon>Gambusia</taxon>
    </lineage>
</organism>
<feature type="region of interest" description="Disordered" evidence="1">
    <location>
        <begin position="89"/>
        <end position="112"/>
    </location>
</feature>
<comment type="caution">
    <text evidence="2">The sequence shown here is derived from an EMBL/GenBank/DDBJ whole genome shotgun (WGS) entry which is preliminary data.</text>
</comment>
<evidence type="ECO:0000313" key="2">
    <source>
        <dbReference type="EMBL" id="PWA14693.1"/>
    </source>
</evidence>
<dbReference type="Proteomes" id="UP000250572">
    <property type="component" value="Unassembled WGS sequence"/>
</dbReference>
<gene>
    <name evidence="2" type="ORF">CCH79_00014341</name>
</gene>
<sequence>MEKPCFNDFLKAELHKEQELFKETLAQCQGPLRDEKFGGFMALIDCNIFLNLCPNYVQGFNKRFHLSLFYILQMNMLLRLQEAANYSSTQSCDSDSTSHHDDQLDSSLESAL</sequence>
<dbReference type="AlphaFoldDB" id="A0A315V6Y2"/>
<dbReference type="EMBL" id="NHOQ01002778">
    <property type="protein sequence ID" value="PWA14693.1"/>
    <property type="molecule type" value="Genomic_DNA"/>
</dbReference>
<proteinExistence type="predicted"/>
<reference evidence="2 3" key="1">
    <citation type="journal article" date="2018" name="G3 (Bethesda)">
        <title>A High-Quality Reference Genome for the Invasive Mosquitofish Gambusia affinis Using a Chicago Library.</title>
        <authorList>
            <person name="Hoffberg S.L."/>
            <person name="Troendle N.J."/>
            <person name="Glenn T.C."/>
            <person name="Mahmud O."/>
            <person name="Louha S."/>
            <person name="Chalopin D."/>
            <person name="Bennetzen J.L."/>
            <person name="Mauricio R."/>
        </authorList>
    </citation>
    <scope>NUCLEOTIDE SEQUENCE [LARGE SCALE GENOMIC DNA]</scope>
    <source>
        <strain evidence="2">NE01/NJP1002.9</strain>
        <tissue evidence="2">Muscle</tissue>
    </source>
</reference>
<accession>A0A315V6Y2</accession>
<name>A0A315V6Y2_GAMAF</name>
<evidence type="ECO:0000256" key="1">
    <source>
        <dbReference type="SAM" id="MobiDB-lite"/>
    </source>
</evidence>
<protein>
    <submittedName>
        <fullName evidence="2">Uncharacterized protein</fullName>
    </submittedName>
</protein>
<evidence type="ECO:0000313" key="3">
    <source>
        <dbReference type="Proteomes" id="UP000250572"/>
    </source>
</evidence>